<accession>A0AAD6T3Q4</accession>
<dbReference type="Proteomes" id="UP001218188">
    <property type="component" value="Unassembled WGS sequence"/>
</dbReference>
<reference evidence="1" key="1">
    <citation type="submission" date="2023-03" db="EMBL/GenBank/DDBJ databases">
        <title>Massive genome expansion in bonnet fungi (Mycena s.s.) driven by repeated elements and novel gene families across ecological guilds.</title>
        <authorList>
            <consortium name="Lawrence Berkeley National Laboratory"/>
            <person name="Harder C.B."/>
            <person name="Miyauchi S."/>
            <person name="Viragh M."/>
            <person name="Kuo A."/>
            <person name="Thoen E."/>
            <person name="Andreopoulos B."/>
            <person name="Lu D."/>
            <person name="Skrede I."/>
            <person name="Drula E."/>
            <person name="Henrissat B."/>
            <person name="Morin E."/>
            <person name="Kohler A."/>
            <person name="Barry K."/>
            <person name="LaButti K."/>
            <person name="Morin E."/>
            <person name="Salamov A."/>
            <person name="Lipzen A."/>
            <person name="Mereny Z."/>
            <person name="Hegedus B."/>
            <person name="Baldrian P."/>
            <person name="Stursova M."/>
            <person name="Weitz H."/>
            <person name="Taylor A."/>
            <person name="Grigoriev I.V."/>
            <person name="Nagy L.G."/>
            <person name="Martin F."/>
            <person name="Kauserud H."/>
        </authorList>
    </citation>
    <scope>NUCLEOTIDE SEQUENCE</scope>
    <source>
        <strain evidence="1">CBHHK200</strain>
    </source>
</reference>
<sequence>MYRQRDEWNLSHRPSRTTPGIEPTVAWAPTCQRLAGDLPDGSLGEDFPLSCGLFTSGKASFGNSPLFWGISKALTKFGESRVIWSNYRVYQHSAACCFSSDFKHRELHSRVLKGLSRINVQVWIKSVAASPKVERSDWAILRPLDPSTCTQALGSCPASTFPDAASQLRFSEPGGWYRQWFSDMIVVSVRWLCEWDSGHQTLHYRLTYVLSCGPLSSLLSCNFLTAIPRATSRLSRDARSSMLPRPIFGDPRRTSLREEYPKRQDNGRVMAGNWLVIPGNLVELETTVVKCLMKVMWGNEARHSFLAQASTSGQHDLDTTQVHQRTYLYFYTGSEFGHGNRNGRT</sequence>
<keyword evidence="2" id="KW-1185">Reference proteome</keyword>
<organism evidence="1 2">
    <name type="scientific">Mycena alexandri</name>
    <dbReference type="NCBI Taxonomy" id="1745969"/>
    <lineage>
        <taxon>Eukaryota</taxon>
        <taxon>Fungi</taxon>
        <taxon>Dikarya</taxon>
        <taxon>Basidiomycota</taxon>
        <taxon>Agaricomycotina</taxon>
        <taxon>Agaricomycetes</taxon>
        <taxon>Agaricomycetidae</taxon>
        <taxon>Agaricales</taxon>
        <taxon>Marasmiineae</taxon>
        <taxon>Mycenaceae</taxon>
        <taxon>Mycena</taxon>
    </lineage>
</organism>
<evidence type="ECO:0000313" key="2">
    <source>
        <dbReference type="Proteomes" id="UP001218188"/>
    </source>
</evidence>
<protein>
    <submittedName>
        <fullName evidence="1">Uncharacterized protein</fullName>
    </submittedName>
</protein>
<comment type="caution">
    <text evidence="1">The sequence shown here is derived from an EMBL/GenBank/DDBJ whole genome shotgun (WGS) entry which is preliminary data.</text>
</comment>
<proteinExistence type="predicted"/>
<name>A0AAD6T3Q4_9AGAR</name>
<dbReference type="EMBL" id="JARJCM010000031">
    <property type="protein sequence ID" value="KAJ7038642.1"/>
    <property type="molecule type" value="Genomic_DNA"/>
</dbReference>
<gene>
    <name evidence="1" type="ORF">C8F04DRAFT_1179656</name>
</gene>
<dbReference type="AlphaFoldDB" id="A0AAD6T3Q4"/>
<evidence type="ECO:0000313" key="1">
    <source>
        <dbReference type="EMBL" id="KAJ7038642.1"/>
    </source>
</evidence>